<dbReference type="OrthoDB" id="86053at2157"/>
<gene>
    <name evidence="1" type="ORF">A3L04_02890</name>
</gene>
<dbReference type="Proteomes" id="UP000250189">
    <property type="component" value="Chromosome"/>
</dbReference>
<dbReference type="EMBL" id="CP015193">
    <property type="protein sequence ID" value="ASJ16097.1"/>
    <property type="molecule type" value="Genomic_DNA"/>
</dbReference>
<organism evidence="1 2">
    <name type="scientific">Thermococcus chitonophagus</name>
    <dbReference type="NCBI Taxonomy" id="54262"/>
    <lineage>
        <taxon>Archaea</taxon>
        <taxon>Methanobacteriati</taxon>
        <taxon>Methanobacteriota</taxon>
        <taxon>Thermococci</taxon>
        <taxon>Thermococcales</taxon>
        <taxon>Thermococcaceae</taxon>
        <taxon>Thermococcus</taxon>
    </lineage>
</organism>
<protein>
    <recommendedName>
        <fullName evidence="3">KaiC-like domain-containing protein</fullName>
    </recommendedName>
</protein>
<keyword evidence="2" id="KW-1185">Reference proteome</keyword>
<proteinExistence type="predicted"/>
<dbReference type="GeneID" id="33321487"/>
<accession>A0A2Z2N531</accession>
<dbReference type="InterPro" id="IPR005489">
    <property type="entry name" value="DUF257"/>
</dbReference>
<dbReference type="Gene3D" id="3.40.50.11570">
    <property type="entry name" value="Protein of unknown function DUF257"/>
    <property type="match status" value="1"/>
</dbReference>
<evidence type="ECO:0000313" key="1">
    <source>
        <dbReference type="EMBL" id="ASJ16097.1"/>
    </source>
</evidence>
<sequence length="234" mass="26666">MESMNELFNLLDTLNPGELVLMKAESSSYGPEFFAVLLEKYSELRGRELVIVDMLDTLHVFSEHLKILGFQDIFQETPVIKVGGTINVGKVIKRISVAGEHLLYVKRYRDVLEEYLKDKKESVIVLVLGCERLMALLSRFSEFYQIIIETQKLLGHKKIITIYVIDTSVTKKLPLDPLPELERIATTVVKAEPREGAGVFRVEKMPIVGIIKRTIEITTPTIMSLLFTLKQVRT</sequence>
<dbReference type="Pfam" id="PF03192">
    <property type="entry name" value="DUF257"/>
    <property type="match status" value="1"/>
</dbReference>
<name>A0A2Z2N531_9EURY</name>
<dbReference type="AlphaFoldDB" id="A0A2Z2N531"/>
<evidence type="ECO:0008006" key="3">
    <source>
        <dbReference type="Google" id="ProtNLM"/>
    </source>
</evidence>
<reference evidence="1 2" key="1">
    <citation type="submission" date="2016-04" db="EMBL/GenBank/DDBJ databases">
        <title>Complete genome sequence of Thermococcus chitonophagus type strain GC74.</title>
        <authorList>
            <person name="Oger P.M."/>
        </authorList>
    </citation>
    <scope>NUCLEOTIDE SEQUENCE [LARGE SCALE GENOMIC DNA]</scope>
    <source>
        <strain evidence="1 2">GC74</strain>
    </source>
</reference>
<evidence type="ECO:0000313" key="2">
    <source>
        <dbReference type="Proteomes" id="UP000250189"/>
    </source>
</evidence>
<dbReference type="RefSeq" id="WP_068576567.1">
    <property type="nucleotide sequence ID" value="NZ_CP015193.1"/>
</dbReference>